<evidence type="ECO:0000313" key="5">
    <source>
        <dbReference type="Proteomes" id="UP000325008"/>
    </source>
</evidence>
<accession>A0A5C3FJ16</accession>
<dbReference type="GO" id="GO:0003729">
    <property type="term" value="F:mRNA binding"/>
    <property type="evidence" value="ECO:0007669"/>
    <property type="project" value="TreeGrafter"/>
</dbReference>
<dbReference type="InterPro" id="IPR002885">
    <property type="entry name" value="PPR_rpt"/>
</dbReference>
<feature type="compositionally biased region" description="Basic and acidic residues" evidence="2">
    <location>
        <begin position="90"/>
        <end position="114"/>
    </location>
</feature>
<keyword evidence="3" id="KW-0732">Signal</keyword>
<proteinExistence type="predicted"/>
<feature type="compositionally biased region" description="Basic and acidic residues" evidence="2">
    <location>
        <begin position="383"/>
        <end position="406"/>
    </location>
</feature>
<feature type="region of interest" description="Disordered" evidence="2">
    <location>
        <begin position="78"/>
        <end position="132"/>
    </location>
</feature>
<dbReference type="EMBL" id="OOIQ01000002">
    <property type="protein sequence ID" value="SPO43511.1"/>
    <property type="molecule type" value="Genomic_DNA"/>
</dbReference>
<dbReference type="AlphaFoldDB" id="A0A5C3FJ16"/>
<dbReference type="RefSeq" id="XP_014658861.1">
    <property type="nucleotide sequence ID" value="XM_014803375.1"/>
</dbReference>
<dbReference type="PANTHER" id="PTHR47938:SF35">
    <property type="entry name" value="PENTATRICOPEPTIDE REPEAT-CONTAINING PROTEIN 4, MITOCHONDRIAL-RELATED"/>
    <property type="match status" value="1"/>
</dbReference>
<feature type="repeat" description="PPR" evidence="1">
    <location>
        <begin position="528"/>
        <end position="562"/>
    </location>
</feature>
<feature type="region of interest" description="Disordered" evidence="2">
    <location>
        <begin position="1113"/>
        <end position="1134"/>
    </location>
</feature>
<feature type="chain" id="PRO_5022858970" description="FOG: PPR repeat" evidence="3">
    <location>
        <begin position="28"/>
        <end position="1201"/>
    </location>
</feature>
<evidence type="ECO:0008006" key="6">
    <source>
        <dbReference type="Google" id="ProtNLM"/>
    </source>
</evidence>
<sequence>MVDRLPPRASSAAAGLVTLLRLHSTSAARPSPSRHFASVTSQASFQGTSTAPSACASSANIYGRSEIAVGAARSFASSSSAGVSAHRKQAGREKARSRAMRQEERVLRQREKEGYNAARSIPRRPRDPVEEDVEASIREYMARTGPRGERLTLAQQERLLKQELKGLGHDLERLEKKEAADKATQDLPELDDQTLDELYQALMLPPPPTPEEARLARLEGGRRERGLLDRIEDGRGRKSLERLAGLALPPSTVEVKRERTARDLKQKLIHARERAKILLPPSKASTQEATITPLQAETTREEAVEETVDVDFAALPFEERQEVRLQQLFARLALVQDGADAAGDASGSESLAAIKSGLAGRIARILKQHEYELHPSTQSARQQDGDLKHDSEMAEQAETHSPEFESVRLDRRAPSLATGEAGSGPSETIATLGEKSDVIARADAMIKDLGSAESRAFMLDGIERLVRSAKNATSSELASSGSQASHLPLGVATTEEWVAIAVSSARAEDGASLQRTLSLMESARHPASLELYNNVLDVYASKGRVAECQEWLQRMTEAGLTPDDHTYHSLTKAYVTSAQFLPALELLNSLEQSGHPAAMATYTLVIDRLLDPVAIPRSGSAGVSTEERPELQALAWNVFYHMRLHAHPVPDAPLYALMIRACARGIAQPHEIDDPTKAYTALSSDASGRRHAPRISDAERALDLFREMTTRYNVRPNAEVYNSLILACARRKDFYLDTFRLLREMVELETERAHAADAEPSGMLRFAPDTYTFNALLQGCARNRDLARARWVLAEMIRTTMPLFDPEVRGALSRQDVVELLAKRPNHETMCHIFHTYASYEPPLKRDHMQISRKTERSTREAHSSDTQATPSPVESIKEPAAPTASTEVEPSSEETTPEEAASIFSALVPQTASDLVSEARSLFARILADQAQPSGDGAGLMEGPLGGVEPGVRVVNAYLTVLAAHLPVGVRARVLHSVFAAVPEHDEPTLEHGLFARLGVEPNEHSFRIVLEALSELPPDPATGADMVQDIWSRFERLFPHPDRVSSDLVKLPAAKGEGVDWTQVRKAWSAYIHFWAKNISLASGDTKEAQPGLDYAMVLLRRYAALYPPRVQGKKKRRRPLQPPPGTKVDLSPLPVPVKSLHSLHFLANPTPLEEQPAAPNPGLGFLDVQLLHHRLVRYSRTRDLAYLAWILHRYAASR</sequence>
<feature type="region of interest" description="Disordered" evidence="2">
    <location>
        <begin position="371"/>
        <end position="406"/>
    </location>
</feature>
<dbReference type="Proteomes" id="UP000325008">
    <property type="component" value="Unassembled WGS sequence"/>
</dbReference>
<evidence type="ECO:0000256" key="3">
    <source>
        <dbReference type="SAM" id="SignalP"/>
    </source>
</evidence>
<evidence type="ECO:0000313" key="4">
    <source>
        <dbReference type="EMBL" id="SPO43511.1"/>
    </source>
</evidence>
<reference evidence="4" key="1">
    <citation type="submission" date="2018-03" db="EMBL/GenBank/DDBJ databases">
        <authorList>
            <person name="Guldener U."/>
        </authorList>
    </citation>
    <scope>NUCLEOTIDE SEQUENCE [LARGE SCALE GENOMIC DNA]</scope>
    <source>
        <strain evidence="4">ATCC34888</strain>
    </source>
</reference>
<organism evidence="4 5">
    <name type="scientific">Pseudozyma antarctica</name>
    <name type="common">Yeast</name>
    <name type="synonym">Candida antarctica</name>
    <dbReference type="NCBI Taxonomy" id="84753"/>
    <lineage>
        <taxon>Eukaryota</taxon>
        <taxon>Fungi</taxon>
        <taxon>Dikarya</taxon>
        <taxon>Basidiomycota</taxon>
        <taxon>Ustilaginomycotina</taxon>
        <taxon>Ustilaginomycetes</taxon>
        <taxon>Ustilaginales</taxon>
        <taxon>Ustilaginaceae</taxon>
        <taxon>Moesziomyces</taxon>
    </lineage>
</organism>
<dbReference type="InterPro" id="IPR011990">
    <property type="entry name" value="TPR-like_helical_dom_sf"/>
</dbReference>
<keyword evidence="5" id="KW-1185">Reference proteome</keyword>
<gene>
    <name evidence="4" type="ORF">PSANT_01196</name>
</gene>
<protein>
    <recommendedName>
        <fullName evidence="6">FOG: PPR repeat</fullName>
    </recommendedName>
</protein>
<name>A0A5C3FJ16_PSEA2</name>
<feature type="signal peptide" evidence="3">
    <location>
        <begin position="1"/>
        <end position="27"/>
    </location>
</feature>
<comment type="caution">
    <text evidence="4">The sequence shown here is derived from an EMBL/GenBank/DDBJ whole genome shotgun (WGS) entry which is preliminary data.</text>
</comment>
<dbReference type="Gene3D" id="1.25.40.10">
    <property type="entry name" value="Tetratricopeptide repeat domain"/>
    <property type="match status" value="2"/>
</dbReference>
<dbReference type="Pfam" id="PF01535">
    <property type="entry name" value="PPR"/>
    <property type="match status" value="2"/>
</dbReference>
<dbReference type="PANTHER" id="PTHR47938">
    <property type="entry name" value="RESPIRATORY COMPLEX I CHAPERONE (CIA84), PUTATIVE (AFU_ORTHOLOGUE AFUA_2G06020)-RELATED"/>
    <property type="match status" value="1"/>
</dbReference>
<dbReference type="PROSITE" id="PS51375">
    <property type="entry name" value="PPR"/>
    <property type="match status" value="2"/>
</dbReference>
<evidence type="ECO:0000256" key="2">
    <source>
        <dbReference type="SAM" id="MobiDB-lite"/>
    </source>
</evidence>
<evidence type="ECO:0000256" key="1">
    <source>
        <dbReference type="PROSITE-ProRule" id="PRU00708"/>
    </source>
</evidence>
<feature type="region of interest" description="Disordered" evidence="2">
    <location>
        <begin position="845"/>
        <end position="901"/>
    </location>
</feature>
<feature type="repeat" description="PPR" evidence="1">
    <location>
        <begin position="769"/>
        <end position="803"/>
    </location>
</feature>
<feature type="compositionally biased region" description="Basic and acidic residues" evidence="2">
    <location>
        <begin position="845"/>
        <end position="864"/>
    </location>
</feature>
<dbReference type="OrthoDB" id="2018246at2759"/>